<evidence type="ECO:0000313" key="6">
    <source>
        <dbReference type="EMBL" id="GAH33560.1"/>
    </source>
</evidence>
<keyword evidence="1" id="KW-0004">4Fe-4S</keyword>
<comment type="caution">
    <text evidence="6">The sequence shown here is derived from an EMBL/GenBank/DDBJ whole genome shotgun (WGS) entry which is preliminary data.</text>
</comment>
<name>X1FM28_9ZZZZ</name>
<evidence type="ECO:0000256" key="3">
    <source>
        <dbReference type="ARBA" id="ARBA00023004"/>
    </source>
</evidence>
<feature type="domain" description="4Fe-4S ferredoxin-type" evidence="5">
    <location>
        <begin position="26"/>
        <end position="55"/>
    </location>
</feature>
<dbReference type="PANTHER" id="PTHR24960">
    <property type="entry name" value="PHOTOSYSTEM I IRON-SULFUR CENTER-RELATED"/>
    <property type="match status" value="1"/>
</dbReference>
<proteinExistence type="predicted"/>
<evidence type="ECO:0000256" key="4">
    <source>
        <dbReference type="ARBA" id="ARBA00023014"/>
    </source>
</evidence>
<evidence type="ECO:0000256" key="1">
    <source>
        <dbReference type="ARBA" id="ARBA00022485"/>
    </source>
</evidence>
<keyword evidence="3" id="KW-0408">Iron</keyword>
<dbReference type="GO" id="GO:0046872">
    <property type="term" value="F:metal ion binding"/>
    <property type="evidence" value="ECO:0007669"/>
    <property type="project" value="UniProtKB-KW"/>
</dbReference>
<dbReference type="GO" id="GO:0051539">
    <property type="term" value="F:4 iron, 4 sulfur cluster binding"/>
    <property type="evidence" value="ECO:0007669"/>
    <property type="project" value="UniProtKB-KW"/>
</dbReference>
<dbReference type="EMBL" id="BARU01009173">
    <property type="protein sequence ID" value="GAH33560.1"/>
    <property type="molecule type" value="Genomic_DNA"/>
</dbReference>
<dbReference type="PROSITE" id="PS00198">
    <property type="entry name" value="4FE4S_FER_1"/>
    <property type="match status" value="2"/>
</dbReference>
<accession>X1FM28</accession>
<keyword evidence="4" id="KW-0411">Iron-sulfur</keyword>
<dbReference type="PANTHER" id="PTHR24960:SF79">
    <property type="entry name" value="PHOTOSYSTEM I IRON-SULFUR CENTER"/>
    <property type="match status" value="1"/>
</dbReference>
<protein>
    <submittedName>
        <fullName evidence="6">Putative dissimilatory sulfite reductase B (DsrB)</fullName>
    </submittedName>
</protein>
<reference evidence="6" key="1">
    <citation type="journal article" date="2014" name="Front. Microbiol.">
        <title>High frequency of phylogenetically diverse reductive dehalogenase-homologous genes in deep subseafloor sedimentary metagenomes.</title>
        <authorList>
            <person name="Kawai M."/>
            <person name="Futagami T."/>
            <person name="Toyoda A."/>
            <person name="Takaki Y."/>
            <person name="Nishi S."/>
            <person name="Hori S."/>
            <person name="Arai W."/>
            <person name="Tsubouchi T."/>
            <person name="Morono Y."/>
            <person name="Uchiyama I."/>
            <person name="Ito T."/>
            <person name="Fujiyama A."/>
            <person name="Inagaki F."/>
            <person name="Takami H."/>
        </authorList>
    </citation>
    <scope>NUCLEOTIDE SEQUENCE</scope>
    <source>
        <strain evidence="6">Expedition CK06-06</strain>
    </source>
</reference>
<evidence type="ECO:0000256" key="2">
    <source>
        <dbReference type="ARBA" id="ARBA00022723"/>
    </source>
</evidence>
<dbReference type="Gene3D" id="3.30.70.20">
    <property type="match status" value="2"/>
</dbReference>
<dbReference type="InterPro" id="IPR050157">
    <property type="entry name" value="PSI_iron-sulfur_center"/>
</dbReference>
<dbReference type="InterPro" id="IPR017900">
    <property type="entry name" value="4Fe4S_Fe_S_CS"/>
</dbReference>
<gene>
    <name evidence="6" type="ORF">S03H2_17748</name>
</gene>
<dbReference type="InterPro" id="IPR017896">
    <property type="entry name" value="4Fe4S_Fe-S-bd"/>
</dbReference>
<dbReference type="PROSITE" id="PS51379">
    <property type="entry name" value="4FE4S_FER_2"/>
    <property type="match status" value="2"/>
</dbReference>
<organism evidence="6">
    <name type="scientific">marine sediment metagenome</name>
    <dbReference type="NCBI Taxonomy" id="412755"/>
    <lineage>
        <taxon>unclassified sequences</taxon>
        <taxon>metagenomes</taxon>
        <taxon>ecological metagenomes</taxon>
    </lineage>
</organism>
<feature type="domain" description="4Fe-4S ferredoxin-type" evidence="5">
    <location>
        <begin position="65"/>
        <end position="95"/>
    </location>
</feature>
<evidence type="ECO:0000259" key="5">
    <source>
        <dbReference type="PROSITE" id="PS51379"/>
    </source>
</evidence>
<feature type="non-terminal residue" evidence="6">
    <location>
        <position position="120"/>
    </location>
</feature>
<dbReference type="SUPFAM" id="SSF54862">
    <property type="entry name" value="4Fe-4S ferredoxins"/>
    <property type="match status" value="1"/>
</dbReference>
<dbReference type="AlphaFoldDB" id="X1FM28"/>
<dbReference type="Pfam" id="PF13237">
    <property type="entry name" value="Fer4_10"/>
    <property type="match status" value="1"/>
</dbReference>
<sequence>MSYPRIERITNDKVDEVTLHFYESNHAIEINKKLCTGCSVCVKICPKGALIQNRDGKIKVKTEDLIPEIPDADKCSYCGTCAYMCPFSAITLKKNGIPVALEDIPIVKEKVLPKLEYEII</sequence>
<keyword evidence="2" id="KW-0479">Metal-binding</keyword>